<dbReference type="AlphaFoldDB" id="A0A7H9HT16"/>
<evidence type="ECO:0000313" key="3">
    <source>
        <dbReference type="Proteomes" id="UP000510647"/>
    </source>
</evidence>
<name>A0A7H9HT16_9SACH</name>
<organism evidence="2 3">
    <name type="scientific">Torulaspora globosa</name>
    <dbReference type="NCBI Taxonomy" id="48254"/>
    <lineage>
        <taxon>Eukaryota</taxon>
        <taxon>Fungi</taxon>
        <taxon>Dikarya</taxon>
        <taxon>Ascomycota</taxon>
        <taxon>Saccharomycotina</taxon>
        <taxon>Saccharomycetes</taxon>
        <taxon>Saccharomycetales</taxon>
        <taxon>Saccharomycetaceae</taxon>
        <taxon>Torulaspora</taxon>
    </lineage>
</organism>
<dbReference type="Proteomes" id="UP000510647">
    <property type="component" value="Chromosome 5"/>
</dbReference>
<dbReference type="OrthoDB" id="270639at2759"/>
<sequence length="180" mass="20906">MLSRALFSLKRAFSISLYSGDKNSESVELAKQWLSKLNVDSVPLKLFSVRYDRSSGPGGQNVNKVNSKCTLVLYNFSSCSWIPEVVRDQLKEKNMRYYAKGSDSLVIQSDESRSREINKQICVGKLVNEIKKTCRFARKASEETLEKWDIIKDKANERRMRKKKFNSDKKKLRVKNNFTY</sequence>
<keyword evidence="3" id="KW-1185">Reference proteome</keyword>
<feature type="domain" description="Prokaryotic-type class I peptide chain release factors" evidence="1">
    <location>
        <begin position="45"/>
        <end position="172"/>
    </location>
</feature>
<dbReference type="InterPro" id="IPR000352">
    <property type="entry name" value="Pep_chain_release_fac_I"/>
</dbReference>
<dbReference type="InterPro" id="IPR052104">
    <property type="entry name" value="Mito_Release_Factor_mL62"/>
</dbReference>
<dbReference type="EMBL" id="CP059271">
    <property type="protein sequence ID" value="QLQ80868.1"/>
    <property type="molecule type" value="Genomic_DNA"/>
</dbReference>
<dbReference type="SUPFAM" id="SSF110916">
    <property type="entry name" value="Peptidyl-tRNA hydrolase domain-like"/>
    <property type="match status" value="1"/>
</dbReference>
<dbReference type="Pfam" id="PF00472">
    <property type="entry name" value="RF-1"/>
    <property type="match status" value="1"/>
</dbReference>
<dbReference type="GO" id="GO:0070126">
    <property type="term" value="P:mitochondrial translational termination"/>
    <property type="evidence" value="ECO:0007669"/>
    <property type="project" value="TreeGrafter"/>
</dbReference>
<evidence type="ECO:0000259" key="1">
    <source>
        <dbReference type="Pfam" id="PF00472"/>
    </source>
</evidence>
<dbReference type="PANTHER" id="PTHR11075:SF54">
    <property type="entry name" value="LARGE RIBOSOMAL SUBUNIT PROTEIN ML62"/>
    <property type="match status" value="1"/>
</dbReference>
<accession>A0A7H9HT16</accession>
<evidence type="ECO:0000313" key="2">
    <source>
        <dbReference type="EMBL" id="QLQ80868.1"/>
    </source>
</evidence>
<dbReference type="GO" id="GO:0016150">
    <property type="term" value="F:translation release factor activity, codon nonspecific"/>
    <property type="evidence" value="ECO:0007669"/>
    <property type="project" value="TreeGrafter"/>
</dbReference>
<reference evidence="2 3" key="1">
    <citation type="submission" date="2020-06" db="EMBL/GenBank/DDBJ databases">
        <title>The yeast mating-type switching endonuclease HO is a domesticated member of an unorthodox homing genetic element family.</title>
        <authorList>
            <person name="Coughlan A.Y."/>
            <person name="Lombardi L."/>
            <person name="Braun-Galleani S."/>
            <person name="Martos A.R."/>
            <person name="Galeote V."/>
            <person name="Bigey F."/>
            <person name="Dequin S."/>
            <person name="Byrne K.P."/>
            <person name="Wolfe K.H."/>
        </authorList>
    </citation>
    <scope>NUCLEOTIDE SEQUENCE [LARGE SCALE GENOMIC DNA]</scope>
    <source>
        <strain evidence="2 3">CBS2947</strain>
    </source>
</reference>
<dbReference type="PANTHER" id="PTHR11075">
    <property type="entry name" value="PEPTIDE CHAIN RELEASE FACTOR"/>
    <property type="match status" value="1"/>
</dbReference>
<dbReference type="GO" id="GO:0005762">
    <property type="term" value="C:mitochondrial large ribosomal subunit"/>
    <property type="evidence" value="ECO:0007669"/>
    <property type="project" value="TreeGrafter"/>
</dbReference>
<gene>
    <name evidence="2" type="ORF">HG537_0E02230</name>
</gene>
<proteinExistence type="predicted"/>
<dbReference type="GO" id="GO:0004045">
    <property type="term" value="F:peptidyl-tRNA hydrolase activity"/>
    <property type="evidence" value="ECO:0007669"/>
    <property type="project" value="TreeGrafter"/>
</dbReference>
<dbReference type="Gene3D" id="3.30.160.20">
    <property type="match status" value="1"/>
</dbReference>
<protein>
    <recommendedName>
        <fullName evidence="1">Prokaryotic-type class I peptide chain release factors domain-containing protein</fullName>
    </recommendedName>
</protein>